<proteinExistence type="predicted"/>
<dbReference type="Gene3D" id="1.10.510.10">
    <property type="entry name" value="Transferase(Phosphotransferase) domain 1"/>
    <property type="match status" value="1"/>
</dbReference>
<dbReference type="Pfam" id="PF00069">
    <property type="entry name" value="Pkinase"/>
    <property type="match status" value="1"/>
</dbReference>
<organism evidence="7 8">
    <name type="scientific">Sphingomonas colocasiae</name>
    <dbReference type="NCBI Taxonomy" id="1848973"/>
    <lineage>
        <taxon>Bacteria</taxon>
        <taxon>Pseudomonadati</taxon>
        <taxon>Pseudomonadota</taxon>
        <taxon>Alphaproteobacteria</taxon>
        <taxon>Sphingomonadales</taxon>
        <taxon>Sphingomonadaceae</taxon>
        <taxon>Sphingomonas</taxon>
    </lineage>
</organism>
<dbReference type="SMART" id="SM00220">
    <property type="entry name" value="S_TKc"/>
    <property type="match status" value="1"/>
</dbReference>
<evidence type="ECO:0000313" key="8">
    <source>
        <dbReference type="Proteomes" id="UP000706039"/>
    </source>
</evidence>
<keyword evidence="5" id="KW-0472">Membrane</keyword>
<dbReference type="PROSITE" id="PS50011">
    <property type="entry name" value="PROTEIN_KINASE_DOM"/>
    <property type="match status" value="1"/>
</dbReference>
<evidence type="ECO:0000313" key="7">
    <source>
        <dbReference type="EMBL" id="MBY8825163.1"/>
    </source>
</evidence>
<dbReference type="SUPFAM" id="SSF48452">
    <property type="entry name" value="TPR-like"/>
    <property type="match status" value="2"/>
</dbReference>
<dbReference type="Gene3D" id="1.25.40.10">
    <property type="entry name" value="Tetratricopeptide repeat domain"/>
    <property type="match status" value="2"/>
</dbReference>
<dbReference type="InterPro" id="IPR008271">
    <property type="entry name" value="Ser/Thr_kinase_AS"/>
</dbReference>
<dbReference type="PROSITE" id="PS00108">
    <property type="entry name" value="PROTEIN_KINASE_ST"/>
    <property type="match status" value="1"/>
</dbReference>
<keyword evidence="4" id="KW-0067">ATP-binding</keyword>
<dbReference type="InterPro" id="IPR011990">
    <property type="entry name" value="TPR-like_helical_dom_sf"/>
</dbReference>
<keyword evidence="3" id="KW-0418">Kinase</keyword>
<dbReference type="EMBL" id="JAINVV010000011">
    <property type="protein sequence ID" value="MBY8825163.1"/>
    <property type="molecule type" value="Genomic_DNA"/>
</dbReference>
<protein>
    <submittedName>
        <fullName evidence="7">Tetratricopeptide repeat protein</fullName>
    </submittedName>
</protein>
<reference evidence="7 8" key="1">
    <citation type="submission" date="2021-08" db="EMBL/GenBank/DDBJ databases">
        <authorList>
            <person name="Tuo L."/>
        </authorList>
    </citation>
    <scope>NUCLEOTIDE SEQUENCE [LARGE SCALE GENOMIC DNA]</scope>
    <source>
        <strain evidence="7 8">JCM 31229</strain>
    </source>
</reference>
<dbReference type="PANTHER" id="PTHR43289">
    <property type="entry name" value="MITOGEN-ACTIVATED PROTEIN KINASE KINASE KINASE 20-RELATED"/>
    <property type="match status" value="1"/>
</dbReference>
<dbReference type="Pfam" id="PF13181">
    <property type="entry name" value="TPR_8"/>
    <property type="match status" value="1"/>
</dbReference>
<dbReference type="CDD" id="cd14014">
    <property type="entry name" value="STKc_PknB_like"/>
    <property type="match status" value="1"/>
</dbReference>
<sequence>MQASEWTRLSALIDEAMELAEDARDAFLAGWLADDPALLERARDMLARMQDDRFLEHAGPAEAMAEGIPAGRRFGAWRIDGVIARGGMGTVYAVSRAIGGFEQRGALKLGHADGRIDRARFEAERQLLADLDHPGIARILDGGMEADGSPWMVMERVDGGPVDRWCDTHRLALGRRIALAIEVAEAVAQAHRMLVLHRDLKPGNVLIDAGGRIRVIDFGIAKQLALSDRTEGALPLSAPYAAPELLTGEPAGPPCDVYGAAALLYELATGRPPIDLEGVPVALGIGRVLERDPRRLTELRAAVPVLADAPARLVSDLDAVLARALRKEPNARYPTLDAFAEELRRVLDGRAVTARAGERGYRLRRAAWRARWPIAAAAAIVVALAGGLAATLIQKREAIAARDAALAEEARSEAVRQSLYLLLAESGEMAGAEAGSRDVLDRATQRIVSQYAGRPGGAAPVLHALGELHFYLGDYAAAKAALLPVVTARAGTVPPETLAAARYDLAQALVRMGDLDAARPQLAAAQAFWAADPAKWRARLIDSRLVEAQVLRADDPKAAAALLRTALADHLAMHGADNRQTGVFHNNLGVSLQGLGDLAGAGGAFEAARTVWRRTGLVETPDALNTANNLAAIEALAGRPERAEPLFAEAVAIRRKLFGASAATAALIANHGKVLLQTGKVDAALAALGEAVPMAEAFAGAGSMHHVAALAGRSEAEIAAGRGAPLATARAAIAAAEAGKAPPPGIAMALLALARAEGAAGDRAAAKATLARFDAMLPALGPAAARLAEGARRVRGRYLD</sequence>
<dbReference type="Pfam" id="PF13424">
    <property type="entry name" value="TPR_12"/>
    <property type="match status" value="1"/>
</dbReference>
<evidence type="ECO:0000256" key="5">
    <source>
        <dbReference type="SAM" id="Phobius"/>
    </source>
</evidence>
<keyword evidence="1" id="KW-0808">Transferase</keyword>
<accession>A0ABS7PV62</accession>
<dbReference type="InterPro" id="IPR000719">
    <property type="entry name" value="Prot_kinase_dom"/>
</dbReference>
<dbReference type="Gene3D" id="3.30.200.20">
    <property type="entry name" value="Phosphorylase Kinase, domain 1"/>
    <property type="match status" value="1"/>
</dbReference>
<keyword evidence="5" id="KW-1133">Transmembrane helix</keyword>
<dbReference type="InterPro" id="IPR011009">
    <property type="entry name" value="Kinase-like_dom_sf"/>
</dbReference>
<feature type="domain" description="Protein kinase" evidence="6">
    <location>
        <begin position="77"/>
        <end position="347"/>
    </location>
</feature>
<dbReference type="RefSeq" id="WP_222992265.1">
    <property type="nucleotide sequence ID" value="NZ_JAINVV010000011.1"/>
</dbReference>
<evidence type="ECO:0000259" key="6">
    <source>
        <dbReference type="PROSITE" id="PS50011"/>
    </source>
</evidence>
<keyword evidence="2" id="KW-0547">Nucleotide-binding</keyword>
<keyword evidence="8" id="KW-1185">Reference proteome</keyword>
<gene>
    <name evidence="7" type="ORF">K7G82_22870</name>
</gene>
<dbReference type="Proteomes" id="UP000706039">
    <property type="component" value="Unassembled WGS sequence"/>
</dbReference>
<evidence type="ECO:0000256" key="4">
    <source>
        <dbReference type="ARBA" id="ARBA00022840"/>
    </source>
</evidence>
<evidence type="ECO:0000256" key="1">
    <source>
        <dbReference type="ARBA" id="ARBA00022679"/>
    </source>
</evidence>
<dbReference type="SUPFAM" id="SSF56112">
    <property type="entry name" value="Protein kinase-like (PK-like)"/>
    <property type="match status" value="1"/>
</dbReference>
<name>A0ABS7PV62_9SPHN</name>
<keyword evidence="5" id="KW-0812">Transmembrane</keyword>
<feature type="transmembrane region" description="Helical" evidence="5">
    <location>
        <begin position="372"/>
        <end position="393"/>
    </location>
</feature>
<dbReference type="InterPro" id="IPR019734">
    <property type="entry name" value="TPR_rpt"/>
</dbReference>
<comment type="caution">
    <text evidence="7">The sequence shown here is derived from an EMBL/GenBank/DDBJ whole genome shotgun (WGS) entry which is preliminary data.</text>
</comment>
<evidence type="ECO:0000256" key="2">
    <source>
        <dbReference type="ARBA" id="ARBA00022741"/>
    </source>
</evidence>
<evidence type="ECO:0000256" key="3">
    <source>
        <dbReference type="ARBA" id="ARBA00022777"/>
    </source>
</evidence>
<dbReference type="PANTHER" id="PTHR43289:SF34">
    <property type="entry name" value="SERINE_THREONINE-PROTEIN KINASE YBDM-RELATED"/>
    <property type="match status" value="1"/>
</dbReference>